<keyword evidence="2" id="KW-0378">Hydrolase</keyword>
<dbReference type="RefSeq" id="WP_215487608.1">
    <property type="nucleotide sequence ID" value="NZ_BAAAPJ010000006.1"/>
</dbReference>
<sequence length="384" mass="40067">MPESAAASDHDAPFRVACERLERLVAVETPSRDAAASAEIAELLAGWWNAAGARVETVVTDAGVCVVADVAGVGAPVLLVGHSDTVWPRGTLQGEVPWVREGDVVRGPGTYDMKSGLVTMLAAVEATRDLPRRAVRVVVVCDEEVGSPTTTDLLRDVSRDVSAVVGFEAPHPDGALKVGRRGSTRLQVSVTGRASHAALDPRAGVSAIDELVDQLLAIRDLVADPSLPSQVLCNVGTVSGGTRANVVSASASAEIGLRFEDPDTEALVLDRLLRLSPIREGSVIEVVSLSRRPAWSPSSADRALAARLRRAAERNGQILGARPAAGAGDANQLGSWGIPTVDGMGPRGGGAHAASEHILLSSLRERIALLATFLLDVDDDRATI</sequence>
<feature type="domain" description="Peptidase M20 dimerisation" evidence="3">
    <location>
        <begin position="178"/>
        <end position="269"/>
    </location>
</feature>
<dbReference type="InterPro" id="IPR036264">
    <property type="entry name" value="Bact_exopeptidase_dim_dom"/>
</dbReference>
<dbReference type="InterPro" id="IPR017150">
    <property type="entry name" value="Pept_M20_glutamate_carboxypep"/>
</dbReference>
<dbReference type="Pfam" id="PF01546">
    <property type="entry name" value="Peptidase_M20"/>
    <property type="match status" value="1"/>
</dbReference>
<evidence type="ECO:0000256" key="2">
    <source>
        <dbReference type="ARBA" id="ARBA00022801"/>
    </source>
</evidence>
<evidence type="ECO:0000313" key="4">
    <source>
        <dbReference type="EMBL" id="MBT8798371.1"/>
    </source>
</evidence>
<keyword evidence="1" id="KW-0479">Metal-binding</keyword>
<dbReference type="Gene3D" id="3.30.70.360">
    <property type="match status" value="1"/>
</dbReference>
<dbReference type="InterPro" id="IPR011650">
    <property type="entry name" value="Peptidase_M20_dimer"/>
</dbReference>
<comment type="caution">
    <text evidence="4">The sequence shown here is derived from an EMBL/GenBank/DDBJ whole genome shotgun (WGS) entry which is preliminary data.</text>
</comment>
<dbReference type="EMBL" id="JAFLHG010000008">
    <property type="protein sequence ID" value="MBT8798371.1"/>
    <property type="molecule type" value="Genomic_DNA"/>
</dbReference>
<dbReference type="Proteomes" id="UP000740605">
    <property type="component" value="Unassembled WGS sequence"/>
</dbReference>
<keyword evidence="5" id="KW-1185">Reference proteome</keyword>
<name>A0ABS5XV00_9MICO</name>
<dbReference type="SUPFAM" id="SSF55031">
    <property type="entry name" value="Bacterial exopeptidase dimerisation domain"/>
    <property type="match status" value="1"/>
</dbReference>
<accession>A0ABS5XV00</accession>
<dbReference type="Gene3D" id="3.40.630.10">
    <property type="entry name" value="Zn peptidases"/>
    <property type="match status" value="1"/>
</dbReference>
<dbReference type="InterPro" id="IPR002933">
    <property type="entry name" value="Peptidase_M20"/>
</dbReference>
<dbReference type="PANTHER" id="PTHR43808:SF9">
    <property type="entry name" value="BLL0789 PROTEIN"/>
    <property type="match status" value="1"/>
</dbReference>
<dbReference type="PANTHER" id="PTHR43808">
    <property type="entry name" value="ACETYLORNITHINE DEACETYLASE"/>
    <property type="match status" value="1"/>
</dbReference>
<gene>
    <name evidence="4" type="ORF">J0P97_09840</name>
</gene>
<protein>
    <submittedName>
        <fullName evidence="4">M20/M25/M40 family metallo-hydrolase</fullName>
    </submittedName>
</protein>
<evidence type="ECO:0000259" key="3">
    <source>
        <dbReference type="Pfam" id="PF07687"/>
    </source>
</evidence>
<proteinExistence type="predicted"/>
<dbReference type="Pfam" id="PF07687">
    <property type="entry name" value="M20_dimer"/>
    <property type="match status" value="1"/>
</dbReference>
<evidence type="ECO:0000256" key="1">
    <source>
        <dbReference type="ARBA" id="ARBA00022723"/>
    </source>
</evidence>
<dbReference type="PIRSF" id="PIRSF037238">
    <property type="entry name" value="Carboxypeptidase_G2"/>
    <property type="match status" value="1"/>
</dbReference>
<organism evidence="4 5">
    <name type="scientific">Microbacterium flavum</name>
    <dbReference type="NCBI Taxonomy" id="415216"/>
    <lineage>
        <taxon>Bacteria</taxon>
        <taxon>Bacillati</taxon>
        <taxon>Actinomycetota</taxon>
        <taxon>Actinomycetes</taxon>
        <taxon>Micrococcales</taxon>
        <taxon>Microbacteriaceae</taxon>
        <taxon>Microbacterium</taxon>
    </lineage>
</organism>
<dbReference type="SUPFAM" id="SSF53187">
    <property type="entry name" value="Zn-dependent exopeptidases"/>
    <property type="match status" value="1"/>
</dbReference>
<dbReference type="InterPro" id="IPR050072">
    <property type="entry name" value="Peptidase_M20A"/>
</dbReference>
<reference evidence="4 5" key="1">
    <citation type="submission" date="2021-03" db="EMBL/GenBank/DDBJ databases">
        <title>Microbacterium pauli sp. nov., isolated from microfiltered milk.</title>
        <authorList>
            <person name="Bellassi P."/>
            <person name="Fontana A."/>
            <person name="Callegari M.L."/>
            <person name="Lorenzo M."/>
            <person name="Cappa F."/>
        </authorList>
    </citation>
    <scope>NUCLEOTIDE SEQUENCE [LARGE SCALE GENOMIC DNA]</scope>
    <source>
        <strain evidence="4 5">DSM 18909</strain>
    </source>
</reference>
<evidence type="ECO:0000313" key="5">
    <source>
        <dbReference type="Proteomes" id="UP000740605"/>
    </source>
</evidence>